<evidence type="ECO:0000256" key="2">
    <source>
        <dbReference type="ARBA" id="ARBA00022448"/>
    </source>
</evidence>
<comment type="similarity">
    <text evidence="9">Belongs to the pannexin family.</text>
</comment>
<dbReference type="PANTHER" id="PTHR11893:SF36">
    <property type="entry name" value="INNEXIN-5"/>
    <property type="match status" value="1"/>
</dbReference>
<evidence type="ECO:0000256" key="5">
    <source>
        <dbReference type="ARBA" id="ARBA00022989"/>
    </source>
</evidence>
<feature type="transmembrane region" description="Helical" evidence="9">
    <location>
        <begin position="191"/>
        <end position="212"/>
    </location>
</feature>
<comment type="function">
    <text evidence="9">Structural component of the gap junctions.</text>
</comment>
<dbReference type="PANTHER" id="PTHR11893">
    <property type="entry name" value="INNEXIN"/>
    <property type="match status" value="1"/>
</dbReference>
<organism evidence="10 11">
    <name type="scientific">Lingula anatina</name>
    <name type="common">Brachiopod</name>
    <name type="synonym">Lingula unguis</name>
    <dbReference type="NCBI Taxonomy" id="7574"/>
    <lineage>
        <taxon>Eukaryota</taxon>
        <taxon>Metazoa</taxon>
        <taxon>Spiralia</taxon>
        <taxon>Lophotrochozoa</taxon>
        <taxon>Brachiopoda</taxon>
        <taxon>Linguliformea</taxon>
        <taxon>Lingulata</taxon>
        <taxon>Lingulida</taxon>
        <taxon>Linguloidea</taxon>
        <taxon>Lingulidae</taxon>
        <taxon>Lingula</taxon>
    </lineage>
</organism>
<feature type="transmembrane region" description="Helical" evidence="9">
    <location>
        <begin position="286"/>
        <end position="309"/>
    </location>
</feature>
<feature type="transmembrane region" description="Helical" evidence="9">
    <location>
        <begin position="33"/>
        <end position="52"/>
    </location>
</feature>
<keyword evidence="5 9" id="KW-1133">Transmembrane helix</keyword>
<dbReference type="Pfam" id="PF00876">
    <property type="entry name" value="Innexin"/>
    <property type="match status" value="1"/>
</dbReference>
<dbReference type="GeneID" id="106158137"/>
<keyword evidence="7 9" id="KW-0472">Membrane</keyword>
<dbReference type="Proteomes" id="UP000085678">
    <property type="component" value="Unplaced"/>
</dbReference>
<evidence type="ECO:0000256" key="1">
    <source>
        <dbReference type="ARBA" id="ARBA00004651"/>
    </source>
</evidence>
<keyword evidence="2 9" id="KW-0813">Transport</keyword>
<protein>
    <recommendedName>
        <fullName evidence="9">Innexin</fullName>
    </recommendedName>
</protein>
<keyword evidence="8 9" id="KW-0407">Ion channel</keyword>
<evidence type="ECO:0000256" key="9">
    <source>
        <dbReference type="RuleBase" id="RU010713"/>
    </source>
</evidence>
<feature type="transmembrane region" description="Helical" evidence="9">
    <location>
        <begin position="115"/>
        <end position="136"/>
    </location>
</feature>
<accession>A0A1S3HTW6</accession>
<comment type="subcellular location">
    <subcellularLocation>
        <location evidence="1 9">Cell membrane</location>
        <topology evidence="1 9">Multi-pass membrane protein</topology>
    </subcellularLocation>
</comment>
<dbReference type="KEGG" id="lak:106158137"/>
<evidence type="ECO:0000256" key="3">
    <source>
        <dbReference type="ARBA" id="ARBA00022475"/>
    </source>
</evidence>
<evidence type="ECO:0000256" key="7">
    <source>
        <dbReference type="ARBA" id="ARBA00023136"/>
    </source>
</evidence>
<dbReference type="InterPro" id="IPR000990">
    <property type="entry name" value="Innexin"/>
</dbReference>
<name>A0A1S3HTW6_LINAN</name>
<dbReference type="PROSITE" id="PS51013">
    <property type="entry name" value="PANNEXIN"/>
    <property type="match status" value="1"/>
</dbReference>
<evidence type="ECO:0000313" key="10">
    <source>
        <dbReference type="Proteomes" id="UP000085678"/>
    </source>
</evidence>
<dbReference type="AlphaFoldDB" id="A0A1S3HTW6"/>
<reference evidence="11" key="1">
    <citation type="submission" date="2025-08" db="UniProtKB">
        <authorList>
            <consortium name="RefSeq"/>
        </authorList>
    </citation>
    <scope>IDENTIFICATION</scope>
    <source>
        <tissue evidence="11">Gonads</tissue>
    </source>
</reference>
<dbReference type="GO" id="GO:0005886">
    <property type="term" value="C:plasma membrane"/>
    <property type="evidence" value="ECO:0007669"/>
    <property type="project" value="UniProtKB-SubCell"/>
</dbReference>
<gene>
    <name evidence="11" type="primary">LOC106158137</name>
    <name evidence="9" type="synonym">inx</name>
</gene>
<proteinExistence type="inferred from homology"/>
<dbReference type="InParanoid" id="A0A1S3HTW6"/>
<evidence type="ECO:0000313" key="11">
    <source>
        <dbReference type="RefSeq" id="XP_013389482.1"/>
    </source>
</evidence>
<dbReference type="GO" id="GO:0005921">
    <property type="term" value="C:gap junction"/>
    <property type="evidence" value="ECO:0007669"/>
    <property type="project" value="UniProtKB-UniRule"/>
</dbReference>
<dbReference type="GO" id="GO:0034220">
    <property type="term" value="P:monoatomic ion transmembrane transport"/>
    <property type="evidence" value="ECO:0007669"/>
    <property type="project" value="UniProtKB-KW"/>
</dbReference>
<keyword evidence="10" id="KW-1185">Reference proteome</keyword>
<evidence type="ECO:0000256" key="4">
    <source>
        <dbReference type="ARBA" id="ARBA00022692"/>
    </source>
</evidence>
<keyword evidence="4 9" id="KW-0812">Transmembrane</keyword>
<evidence type="ECO:0000256" key="8">
    <source>
        <dbReference type="ARBA" id="ARBA00023303"/>
    </source>
</evidence>
<evidence type="ECO:0000256" key="6">
    <source>
        <dbReference type="ARBA" id="ARBA00023065"/>
    </source>
</evidence>
<dbReference type="RefSeq" id="XP_013389482.1">
    <property type="nucleotide sequence ID" value="XM_013534028.1"/>
</dbReference>
<sequence>MVLFLKVLGNIGNSVKKGDGDFFLRLNYFHTPIVLVAVTVISFLVFVFAPMFGSPAVNCWTPGRYRPAHEEYTKFVCSLYGPGYKYTLELNKYQQGIGVPPPKPLDQKYQQRPDYRVSVILLLFQAILFIIPIFIWKAAVCNTGITVPDLTNEESEKPKEKFIEQFDKYSNSSDEERENLKRCSSSFCFGVNRFFGCFLISVFIALKCWYIGNIFLQLAFIFGPQANYATSISDIFNFSDTQTSFVVEYFCDFRIMENNVAIHKHTVQCIASTFAIQLTQGLYTALVMWLVVLFFANCYSFLSWVFYLWRIYTPIKQSLMYANENEHLMQEFIDNYLKKDGVLLLGMIDRNTAANNGQATGILEGLWKQYLKKRHFIRATAPDPSEMDPLRP</sequence>
<keyword evidence="6 9" id="KW-0406">Ion transport</keyword>
<keyword evidence="3" id="KW-1003">Cell membrane</keyword>